<dbReference type="Pfam" id="PF05545">
    <property type="entry name" value="FixQ"/>
    <property type="match status" value="1"/>
</dbReference>
<keyword evidence="2" id="KW-0812">Transmembrane</keyword>
<comment type="caution">
    <text evidence="3">The sequence shown here is derived from an EMBL/GenBank/DDBJ whole genome shotgun (WGS) entry which is preliminary data.</text>
</comment>
<keyword evidence="2" id="KW-1133">Transmembrane helix</keyword>
<proteinExistence type="predicted"/>
<keyword evidence="4" id="KW-1185">Reference proteome</keyword>
<name>A0A2S8S7A0_9RHOB</name>
<dbReference type="EMBL" id="PVEP01000004">
    <property type="protein sequence ID" value="PQV56691.1"/>
    <property type="molecule type" value="Genomic_DNA"/>
</dbReference>
<accession>A0A2S8S7A0</accession>
<organism evidence="3 4">
    <name type="scientific">Albidovulum denitrificans</name>
    <dbReference type="NCBI Taxonomy" id="404881"/>
    <lineage>
        <taxon>Bacteria</taxon>
        <taxon>Pseudomonadati</taxon>
        <taxon>Pseudomonadota</taxon>
        <taxon>Alphaproteobacteria</taxon>
        <taxon>Rhodobacterales</taxon>
        <taxon>Paracoccaceae</taxon>
        <taxon>Albidovulum</taxon>
    </lineage>
</organism>
<keyword evidence="2" id="KW-0472">Membrane</keyword>
<protein>
    <submittedName>
        <fullName evidence="3">Cytochrome c oxidase cbb3-type subunit 4</fullName>
    </submittedName>
</protein>
<dbReference type="InterPro" id="IPR008621">
    <property type="entry name" value="Cbb3-typ_cyt_oxidase_comp"/>
</dbReference>
<evidence type="ECO:0000313" key="4">
    <source>
        <dbReference type="Proteomes" id="UP000238338"/>
    </source>
</evidence>
<dbReference type="AlphaFoldDB" id="A0A2S8S7A0"/>
<feature type="compositionally biased region" description="Basic and acidic residues" evidence="1">
    <location>
        <begin position="49"/>
        <end position="68"/>
    </location>
</feature>
<dbReference type="Proteomes" id="UP000238338">
    <property type="component" value="Unassembled WGS sequence"/>
</dbReference>
<reference evidence="3 4" key="1">
    <citation type="submission" date="2018-02" db="EMBL/GenBank/DDBJ databases">
        <title>Genomic Encyclopedia of Archaeal and Bacterial Type Strains, Phase II (KMG-II): from individual species to whole genera.</title>
        <authorList>
            <person name="Goeker M."/>
        </authorList>
    </citation>
    <scope>NUCLEOTIDE SEQUENCE [LARGE SCALE GENOMIC DNA]</scope>
    <source>
        <strain evidence="3 4">DSM 18921</strain>
    </source>
</reference>
<sequence>MDLYSLMREFADSWALLALVLLFCGIVFWAFRPGSRPLHDDAANVPFRNDSRPARQDMTDVRAQEALK</sequence>
<dbReference type="RefSeq" id="WP_105514858.1">
    <property type="nucleotide sequence ID" value="NZ_PVEP01000004.1"/>
</dbReference>
<dbReference type="CDD" id="cd01324">
    <property type="entry name" value="cbb3_Oxidase_CcoQ"/>
    <property type="match status" value="1"/>
</dbReference>
<feature type="transmembrane region" description="Helical" evidence="2">
    <location>
        <begin position="13"/>
        <end position="31"/>
    </location>
</feature>
<gene>
    <name evidence="3" type="ORF">LX70_02264</name>
</gene>
<evidence type="ECO:0000256" key="2">
    <source>
        <dbReference type="SAM" id="Phobius"/>
    </source>
</evidence>
<evidence type="ECO:0000313" key="3">
    <source>
        <dbReference type="EMBL" id="PQV56691.1"/>
    </source>
</evidence>
<dbReference type="OrthoDB" id="9801588at2"/>
<feature type="region of interest" description="Disordered" evidence="1">
    <location>
        <begin position="46"/>
        <end position="68"/>
    </location>
</feature>
<evidence type="ECO:0000256" key="1">
    <source>
        <dbReference type="SAM" id="MobiDB-lite"/>
    </source>
</evidence>